<dbReference type="Proteomes" id="UP001165064">
    <property type="component" value="Unassembled WGS sequence"/>
</dbReference>
<evidence type="ECO:0000313" key="2">
    <source>
        <dbReference type="Proteomes" id="UP001165064"/>
    </source>
</evidence>
<comment type="caution">
    <text evidence="1">The sequence shown here is derived from an EMBL/GenBank/DDBJ whole genome shotgun (WGS) entry which is preliminary data.</text>
</comment>
<reference evidence="1" key="1">
    <citation type="submission" date="2023-04" db="EMBL/GenBank/DDBJ databases">
        <title>Ambrosiozyma monospora NBRC 10751.</title>
        <authorList>
            <person name="Ichikawa N."/>
            <person name="Sato H."/>
            <person name="Tonouchi N."/>
        </authorList>
    </citation>
    <scope>NUCLEOTIDE SEQUENCE</scope>
    <source>
        <strain evidence="1">NBRC 10751</strain>
    </source>
</reference>
<name>A0ACB5T413_AMBMO</name>
<proteinExistence type="predicted"/>
<organism evidence="1 2">
    <name type="scientific">Ambrosiozyma monospora</name>
    <name type="common">Yeast</name>
    <name type="synonym">Endomycopsis monosporus</name>
    <dbReference type="NCBI Taxonomy" id="43982"/>
    <lineage>
        <taxon>Eukaryota</taxon>
        <taxon>Fungi</taxon>
        <taxon>Dikarya</taxon>
        <taxon>Ascomycota</taxon>
        <taxon>Saccharomycotina</taxon>
        <taxon>Pichiomycetes</taxon>
        <taxon>Pichiales</taxon>
        <taxon>Pichiaceae</taxon>
        <taxon>Ambrosiozyma</taxon>
    </lineage>
</organism>
<sequence>MFPARLFSMLSRLEELYFLEKSTTDTSKVNLPESLRLLHLITLPFSEIRNPKQLKQLKELFFHSRSHDVPTSFLRKIPSTTKIFSFNYYPKTETDYQFDLSLIPESVEHVALTLGDCPSYGSFSDKLTYLSLNLCHYPAPFVEIYKKFKIGQLSNLLTFVTATPQYLENDFRDIVFPPKLYHFEMRLGRYNSALDVCQTPMRYEPQCIRVYEIPERVSEFILILTTSDLKGNMKVIASGEMSVEELRRKVITVPYAYDFEFL</sequence>
<dbReference type="EMBL" id="BSXS01003125">
    <property type="protein sequence ID" value="GME80588.1"/>
    <property type="molecule type" value="Genomic_DNA"/>
</dbReference>
<evidence type="ECO:0000313" key="1">
    <source>
        <dbReference type="EMBL" id="GME80588.1"/>
    </source>
</evidence>
<gene>
    <name evidence="1" type="ORF">Amon02_000452200</name>
</gene>
<protein>
    <submittedName>
        <fullName evidence="1">Unnamed protein product</fullName>
    </submittedName>
</protein>
<accession>A0ACB5T413</accession>
<keyword evidence="2" id="KW-1185">Reference proteome</keyword>